<reference evidence="1 2" key="1">
    <citation type="submission" date="2021-01" db="EMBL/GenBank/DDBJ databases">
        <title>Whole genome shotgun sequence of Planobispora siamensis NBRC 107568.</title>
        <authorList>
            <person name="Komaki H."/>
            <person name="Tamura T."/>
        </authorList>
    </citation>
    <scope>NUCLEOTIDE SEQUENCE [LARGE SCALE GENOMIC DNA]</scope>
    <source>
        <strain evidence="1 2">NBRC 107568</strain>
    </source>
</reference>
<proteinExistence type="predicted"/>
<evidence type="ECO:0000313" key="1">
    <source>
        <dbReference type="EMBL" id="GIH90230.1"/>
    </source>
</evidence>
<gene>
    <name evidence="1" type="ORF">Psi01_08600</name>
</gene>
<dbReference type="AlphaFoldDB" id="A0A8J3WI88"/>
<sequence>MGDIYELVLSMDIRADITDDELAELRWHVGGGPRPERLPLGTDNYLDAYPLGDPDDPDCEWETAEPEPAFAQRGAAWKVGGALLAELVRREQPDGWSLTVRQELHPDAFYRLRTLLDWLGRSSLNAHAAGIEFFAGQLRHYESVEITPLVLLDGRIRVPAEVESHTPHWQGA</sequence>
<keyword evidence="2" id="KW-1185">Reference proteome</keyword>
<dbReference type="EMBL" id="BOOJ01000009">
    <property type="protein sequence ID" value="GIH90230.1"/>
    <property type="molecule type" value="Genomic_DNA"/>
</dbReference>
<protein>
    <submittedName>
        <fullName evidence="1">Uncharacterized protein</fullName>
    </submittedName>
</protein>
<dbReference type="Proteomes" id="UP000619788">
    <property type="component" value="Unassembled WGS sequence"/>
</dbReference>
<comment type="caution">
    <text evidence="1">The sequence shown here is derived from an EMBL/GenBank/DDBJ whole genome shotgun (WGS) entry which is preliminary data.</text>
</comment>
<accession>A0A8J3WI88</accession>
<dbReference type="RefSeq" id="WP_204062601.1">
    <property type="nucleotide sequence ID" value="NZ_BOOJ01000009.1"/>
</dbReference>
<name>A0A8J3WI88_9ACTN</name>
<evidence type="ECO:0000313" key="2">
    <source>
        <dbReference type="Proteomes" id="UP000619788"/>
    </source>
</evidence>
<organism evidence="1 2">
    <name type="scientific">Planobispora siamensis</name>
    <dbReference type="NCBI Taxonomy" id="936338"/>
    <lineage>
        <taxon>Bacteria</taxon>
        <taxon>Bacillati</taxon>
        <taxon>Actinomycetota</taxon>
        <taxon>Actinomycetes</taxon>
        <taxon>Streptosporangiales</taxon>
        <taxon>Streptosporangiaceae</taxon>
        <taxon>Planobispora</taxon>
    </lineage>
</organism>